<organism evidence="2 3">
    <name type="scientific">Dunaliella salina</name>
    <name type="common">Green alga</name>
    <name type="synonym">Protococcus salinus</name>
    <dbReference type="NCBI Taxonomy" id="3046"/>
    <lineage>
        <taxon>Eukaryota</taxon>
        <taxon>Viridiplantae</taxon>
        <taxon>Chlorophyta</taxon>
        <taxon>core chlorophytes</taxon>
        <taxon>Chlorophyceae</taxon>
        <taxon>CS clade</taxon>
        <taxon>Chlamydomonadales</taxon>
        <taxon>Dunaliellaceae</taxon>
        <taxon>Dunaliella</taxon>
    </lineage>
</organism>
<dbReference type="EMBL" id="MU069460">
    <property type="protein sequence ID" value="KAF5842526.1"/>
    <property type="molecule type" value="Genomic_DNA"/>
</dbReference>
<gene>
    <name evidence="2" type="ORF">DUNSADRAFT_6770</name>
</gene>
<dbReference type="InterPro" id="IPR000595">
    <property type="entry name" value="cNMP-bd_dom"/>
</dbReference>
<dbReference type="SUPFAM" id="SSF51206">
    <property type="entry name" value="cAMP-binding domain-like"/>
    <property type="match status" value="1"/>
</dbReference>
<dbReference type="Proteomes" id="UP000815325">
    <property type="component" value="Unassembled WGS sequence"/>
</dbReference>
<name>A0ABQ7H6P1_DUNSA</name>
<reference evidence="2" key="1">
    <citation type="submission" date="2017-08" db="EMBL/GenBank/DDBJ databases">
        <authorList>
            <person name="Polle J.E."/>
            <person name="Barry K."/>
            <person name="Cushman J."/>
            <person name="Schmutz J."/>
            <person name="Tran D."/>
            <person name="Hathwaick L.T."/>
            <person name="Yim W.C."/>
            <person name="Jenkins J."/>
            <person name="Mckie-Krisberg Z.M."/>
            <person name="Prochnik S."/>
            <person name="Lindquist E."/>
            <person name="Dockter R.B."/>
            <person name="Adam C."/>
            <person name="Molina H."/>
            <person name="Bunkerborg J."/>
            <person name="Jin E."/>
            <person name="Buchheim M."/>
            <person name="Magnuson J."/>
        </authorList>
    </citation>
    <scope>NUCLEOTIDE SEQUENCE</scope>
    <source>
        <strain evidence="2">CCAP 19/18</strain>
    </source>
</reference>
<feature type="non-terminal residue" evidence="2">
    <location>
        <position position="139"/>
    </location>
</feature>
<sequence>MVCTTSQAHSWSTSRAELWMCSCAGCSPSPPPLKEPTGRTSRGDLLVAQKGPGELLGEMSLFSKSITRCASVRCVTKVTVRIITHEQLVEYLIKQPMAKHQIRESIWKKECEITMVEALVKLASVHEALDASLHSQVGW</sequence>
<protein>
    <recommendedName>
        <fullName evidence="1">Cyclic nucleotide-binding domain-containing protein</fullName>
    </recommendedName>
</protein>
<evidence type="ECO:0000313" key="2">
    <source>
        <dbReference type="EMBL" id="KAF5842526.1"/>
    </source>
</evidence>
<comment type="caution">
    <text evidence="2">The sequence shown here is derived from an EMBL/GenBank/DDBJ whole genome shotgun (WGS) entry which is preliminary data.</text>
</comment>
<evidence type="ECO:0000313" key="3">
    <source>
        <dbReference type="Proteomes" id="UP000815325"/>
    </source>
</evidence>
<dbReference type="InterPro" id="IPR014710">
    <property type="entry name" value="RmlC-like_jellyroll"/>
</dbReference>
<dbReference type="PROSITE" id="PS50042">
    <property type="entry name" value="CNMP_BINDING_3"/>
    <property type="match status" value="1"/>
</dbReference>
<proteinExistence type="predicted"/>
<accession>A0ABQ7H6P1</accession>
<evidence type="ECO:0000259" key="1">
    <source>
        <dbReference type="PROSITE" id="PS50042"/>
    </source>
</evidence>
<dbReference type="Gene3D" id="2.60.120.10">
    <property type="entry name" value="Jelly Rolls"/>
    <property type="match status" value="1"/>
</dbReference>
<dbReference type="InterPro" id="IPR018490">
    <property type="entry name" value="cNMP-bd_dom_sf"/>
</dbReference>
<keyword evidence="3" id="KW-1185">Reference proteome</keyword>
<feature type="domain" description="Cyclic nucleotide-binding" evidence="1">
    <location>
        <begin position="39"/>
        <end position="109"/>
    </location>
</feature>